<evidence type="ECO:0008006" key="2">
    <source>
        <dbReference type="Google" id="ProtNLM"/>
    </source>
</evidence>
<organism evidence="1">
    <name type="scientific">marine sediment metagenome</name>
    <dbReference type="NCBI Taxonomy" id="412755"/>
    <lineage>
        <taxon>unclassified sequences</taxon>
        <taxon>metagenomes</taxon>
        <taxon>ecological metagenomes</taxon>
    </lineage>
</organism>
<dbReference type="Gene3D" id="3.90.1170.40">
    <property type="entry name" value="Molybdopterin biosynthesis MoaE subunit"/>
    <property type="match status" value="1"/>
</dbReference>
<accession>A0A0F8X139</accession>
<dbReference type="Pfam" id="PF02391">
    <property type="entry name" value="MoaE"/>
    <property type="match status" value="1"/>
</dbReference>
<dbReference type="CDD" id="cd00756">
    <property type="entry name" value="MoaE"/>
    <property type="match status" value="1"/>
</dbReference>
<protein>
    <recommendedName>
        <fullName evidence="2">Molybdenum cofactor biosynthesis protein MoaE</fullName>
    </recommendedName>
</protein>
<evidence type="ECO:0000313" key="1">
    <source>
        <dbReference type="EMBL" id="KKK62633.1"/>
    </source>
</evidence>
<reference evidence="1" key="1">
    <citation type="journal article" date="2015" name="Nature">
        <title>Complex archaea that bridge the gap between prokaryotes and eukaryotes.</title>
        <authorList>
            <person name="Spang A."/>
            <person name="Saw J.H."/>
            <person name="Jorgensen S.L."/>
            <person name="Zaremba-Niedzwiedzka K."/>
            <person name="Martijn J."/>
            <person name="Lind A.E."/>
            <person name="van Eijk R."/>
            <person name="Schleper C."/>
            <person name="Guy L."/>
            <person name="Ettema T.J."/>
        </authorList>
    </citation>
    <scope>NUCLEOTIDE SEQUENCE</scope>
</reference>
<dbReference type="InterPro" id="IPR003448">
    <property type="entry name" value="Mopterin_biosynth_MoaE"/>
</dbReference>
<name>A0A0F8X139_9ZZZZ</name>
<dbReference type="EMBL" id="LAZR01061902">
    <property type="protein sequence ID" value="KKK62633.1"/>
    <property type="molecule type" value="Genomic_DNA"/>
</dbReference>
<dbReference type="AlphaFoldDB" id="A0A0F8X139"/>
<gene>
    <name evidence="1" type="ORF">LCGC14_3002380</name>
</gene>
<sequence>MKDTIIVEIVDTLDTSKVFLELSHPHCGGICVFVGAVREFTDNEEVIALEFETYKSMALLEMGKIAQEAVDTWKLQKVIIRHAVGVKEVEEPVVVVGASSAHRDASFEACRFLIDTLKKRVPIWKKEMFKNKSVWVSAHP</sequence>
<dbReference type="GO" id="GO:0006777">
    <property type="term" value="P:Mo-molybdopterin cofactor biosynthetic process"/>
    <property type="evidence" value="ECO:0007669"/>
    <property type="project" value="InterPro"/>
</dbReference>
<dbReference type="SUPFAM" id="SSF54690">
    <property type="entry name" value="Molybdopterin synthase subunit MoaE"/>
    <property type="match status" value="1"/>
</dbReference>
<comment type="caution">
    <text evidence="1">The sequence shown here is derived from an EMBL/GenBank/DDBJ whole genome shotgun (WGS) entry which is preliminary data.</text>
</comment>
<dbReference type="InterPro" id="IPR036563">
    <property type="entry name" value="MoaE_sf"/>
</dbReference>
<dbReference type="PANTHER" id="PTHR23404">
    <property type="entry name" value="MOLYBDOPTERIN SYNTHASE RELATED"/>
    <property type="match status" value="1"/>
</dbReference>
<proteinExistence type="predicted"/>